<dbReference type="Proteomes" id="UP000188533">
    <property type="component" value="Unassembled WGS sequence"/>
</dbReference>
<feature type="region of interest" description="Disordered" evidence="5">
    <location>
        <begin position="410"/>
        <end position="439"/>
    </location>
</feature>
<dbReference type="PANTHER" id="PTHR15549">
    <property type="entry name" value="PAIRED IMMUNOGLOBULIN-LIKE TYPE 2 RECEPTOR"/>
    <property type="match status" value="1"/>
</dbReference>
<evidence type="ECO:0000313" key="7">
    <source>
        <dbReference type="EMBL" id="GAW07179.1"/>
    </source>
</evidence>
<dbReference type="EMBL" id="BDGU01000407">
    <property type="protein sequence ID" value="GAW07179.1"/>
    <property type="molecule type" value="Genomic_DNA"/>
</dbReference>
<evidence type="ECO:0000256" key="2">
    <source>
        <dbReference type="ARBA" id="ARBA00022692"/>
    </source>
</evidence>
<evidence type="ECO:0000256" key="4">
    <source>
        <dbReference type="ARBA" id="ARBA00023136"/>
    </source>
</evidence>
<gene>
    <name evidence="7" type="ORF">LENED_009154</name>
</gene>
<dbReference type="InterPro" id="IPR051694">
    <property type="entry name" value="Immunoregulatory_rcpt-like"/>
</dbReference>
<evidence type="ECO:0000256" key="5">
    <source>
        <dbReference type="SAM" id="MobiDB-lite"/>
    </source>
</evidence>
<reference evidence="7 8" key="1">
    <citation type="submission" date="2016-08" db="EMBL/GenBank/DDBJ databases">
        <authorList>
            <consortium name="Lentinula edodes genome sequencing consortium"/>
            <person name="Sakamoto Y."/>
            <person name="Nakade K."/>
            <person name="Sato S."/>
            <person name="Yoshida Y."/>
            <person name="Miyazaki K."/>
            <person name="Natsume S."/>
            <person name="Konno N."/>
        </authorList>
    </citation>
    <scope>NUCLEOTIDE SEQUENCE [LARGE SCALE GENOMIC DNA]</scope>
    <source>
        <strain evidence="7 8">NBRC 111202</strain>
    </source>
</reference>
<name>A0A1Q3EJ31_LENED</name>
<dbReference type="CDD" id="cd12087">
    <property type="entry name" value="TM_EGFR-like"/>
    <property type="match status" value="1"/>
</dbReference>
<keyword evidence="4 6" id="KW-0472">Membrane</keyword>
<comment type="subcellular location">
    <subcellularLocation>
        <location evidence="1">Membrane</location>
        <topology evidence="1">Single-pass membrane protein</topology>
    </subcellularLocation>
</comment>
<dbReference type="STRING" id="5353.A0A1Q3EJ31"/>
<comment type="caution">
    <text evidence="7">The sequence shown here is derived from an EMBL/GenBank/DDBJ whole genome shotgun (WGS) entry which is preliminary data.</text>
</comment>
<feature type="transmembrane region" description="Helical" evidence="6">
    <location>
        <begin position="212"/>
        <end position="235"/>
    </location>
</feature>
<keyword evidence="2 6" id="KW-0812">Transmembrane</keyword>
<feature type="compositionally biased region" description="Gly residues" evidence="5">
    <location>
        <begin position="38"/>
        <end position="50"/>
    </location>
</feature>
<dbReference type="PANTHER" id="PTHR15549:SF30">
    <property type="entry name" value="MID2 DOMAIN-CONTAINING PROTEIN"/>
    <property type="match status" value="1"/>
</dbReference>
<protein>
    <submittedName>
        <fullName evidence="7">Protein</fullName>
    </submittedName>
</protein>
<dbReference type="AlphaFoldDB" id="A0A1Q3EJ31"/>
<evidence type="ECO:0000256" key="3">
    <source>
        <dbReference type="ARBA" id="ARBA00022989"/>
    </source>
</evidence>
<dbReference type="GO" id="GO:0071944">
    <property type="term" value="C:cell periphery"/>
    <property type="evidence" value="ECO:0007669"/>
    <property type="project" value="UniProtKB-ARBA"/>
</dbReference>
<evidence type="ECO:0000256" key="6">
    <source>
        <dbReference type="SAM" id="Phobius"/>
    </source>
</evidence>
<feature type="region of interest" description="Disordered" evidence="5">
    <location>
        <begin position="1"/>
        <end position="160"/>
    </location>
</feature>
<sequence length="439" mass="44380">MSLHNAAIDRRTGHFRRSGTAAAANGNGAGDNDDGNGNNTGNGSGNGSGQGSSSAAASSSTAEPTTAAATSANTQPTSQSANASGTSQSNSTSASAAAAQTSSSSSSSSVAPTTTSTSSATSTSTSSSTSSATLSATSQTSSSTVSSTSQSSIPASTSTSTHISTVIPTAALATEVQTSSFASVSHISTTSSASAASSTSSAKVSGAINTGAVVGGIAGSLAAVAIVGFLMAFFLRRYNRKKRAARFEASQFRRSAMVLDEPAFTPRPPEMVQNRENNYISSVTSTTSPGMAGAGAYRFQQDHQDVNQGQGHGASFDTEHEYYRDQAGQQYYDEAPPVPAVAMQRAPLQPRQQYTFGQVSVGQPAVAENANPFGVDDYDGEHVAYGSQPAAGYYDNSQAYGNYAAYSPPQTAHTAGAHPSGQQASRASIIDESDAYGGI</sequence>
<dbReference type="GO" id="GO:0016020">
    <property type="term" value="C:membrane"/>
    <property type="evidence" value="ECO:0007669"/>
    <property type="project" value="UniProtKB-SubCell"/>
</dbReference>
<keyword evidence="8" id="KW-1185">Reference proteome</keyword>
<evidence type="ECO:0000256" key="1">
    <source>
        <dbReference type="ARBA" id="ARBA00004167"/>
    </source>
</evidence>
<keyword evidence="3 6" id="KW-1133">Transmembrane helix</keyword>
<feature type="compositionally biased region" description="Low complexity" evidence="5">
    <location>
        <begin position="51"/>
        <end position="160"/>
    </location>
</feature>
<proteinExistence type="predicted"/>
<accession>A0A1Q3EJ31</accession>
<reference evidence="7 8" key="2">
    <citation type="submission" date="2017-02" db="EMBL/GenBank/DDBJ databases">
        <title>A genome survey and senescence transcriptome analysis in Lentinula edodes.</title>
        <authorList>
            <person name="Sakamoto Y."/>
            <person name="Nakade K."/>
            <person name="Sato S."/>
            <person name="Yoshida Y."/>
            <person name="Miyazaki K."/>
            <person name="Natsume S."/>
            <person name="Konno N."/>
        </authorList>
    </citation>
    <scope>NUCLEOTIDE SEQUENCE [LARGE SCALE GENOMIC DNA]</scope>
    <source>
        <strain evidence="7 8">NBRC 111202</strain>
    </source>
</reference>
<organism evidence="7 8">
    <name type="scientific">Lentinula edodes</name>
    <name type="common">Shiitake mushroom</name>
    <name type="synonym">Lentinus edodes</name>
    <dbReference type="NCBI Taxonomy" id="5353"/>
    <lineage>
        <taxon>Eukaryota</taxon>
        <taxon>Fungi</taxon>
        <taxon>Dikarya</taxon>
        <taxon>Basidiomycota</taxon>
        <taxon>Agaricomycotina</taxon>
        <taxon>Agaricomycetes</taxon>
        <taxon>Agaricomycetidae</taxon>
        <taxon>Agaricales</taxon>
        <taxon>Marasmiineae</taxon>
        <taxon>Omphalotaceae</taxon>
        <taxon>Lentinula</taxon>
    </lineage>
</organism>
<evidence type="ECO:0000313" key="8">
    <source>
        <dbReference type="Proteomes" id="UP000188533"/>
    </source>
</evidence>